<evidence type="ECO:0000313" key="4">
    <source>
        <dbReference type="Proteomes" id="UP001631957"/>
    </source>
</evidence>
<keyword evidence="4" id="KW-1185">Reference proteome</keyword>
<evidence type="ECO:0000259" key="2">
    <source>
        <dbReference type="SMART" id="SM00198"/>
    </source>
</evidence>
<dbReference type="Pfam" id="PF00188">
    <property type="entry name" value="CAP"/>
    <property type="match status" value="1"/>
</dbReference>
<protein>
    <submittedName>
        <fullName evidence="3">CAP family protein</fullName>
    </submittedName>
</protein>
<dbReference type="PROSITE" id="PS51318">
    <property type="entry name" value="TAT"/>
    <property type="match status" value="1"/>
</dbReference>
<feature type="chain" id="PRO_5046756603" evidence="1">
    <location>
        <begin position="24"/>
        <end position="183"/>
    </location>
</feature>
<organism evidence="3 4">
    <name type="scientific">Streptomyces niveiscabiei</name>
    <dbReference type="NCBI Taxonomy" id="164115"/>
    <lineage>
        <taxon>Bacteria</taxon>
        <taxon>Bacillati</taxon>
        <taxon>Actinomycetota</taxon>
        <taxon>Actinomycetes</taxon>
        <taxon>Kitasatosporales</taxon>
        <taxon>Streptomycetaceae</taxon>
        <taxon>Streptomyces</taxon>
    </lineage>
</organism>
<dbReference type="CDD" id="cd05382">
    <property type="entry name" value="CAP_GAPR1-like"/>
    <property type="match status" value="1"/>
</dbReference>
<keyword evidence="1" id="KW-0732">Signal</keyword>
<gene>
    <name evidence="3" type="ORF">ACKI18_17845</name>
</gene>
<dbReference type="PANTHER" id="PTHR10334">
    <property type="entry name" value="CYSTEINE-RICH SECRETORY PROTEIN-RELATED"/>
    <property type="match status" value="1"/>
</dbReference>
<accession>A0ABW9HT05</accession>
<comment type="caution">
    <text evidence="3">The sequence shown here is derived from an EMBL/GenBank/DDBJ whole genome shotgun (WGS) entry which is preliminary data.</text>
</comment>
<dbReference type="SUPFAM" id="SSF55797">
    <property type="entry name" value="PR-1-like"/>
    <property type="match status" value="1"/>
</dbReference>
<dbReference type="InterPro" id="IPR034113">
    <property type="entry name" value="SCP_GAPR1-like"/>
</dbReference>
<dbReference type="InterPro" id="IPR035940">
    <property type="entry name" value="CAP_sf"/>
</dbReference>
<dbReference type="Proteomes" id="UP001631957">
    <property type="component" value="Unassembled WGS sequence"/>
</dbReference>
<dbReference type="PRINTS" id="PR00837">
    <property type="entry name" value="V5TPXLIKE"/>
</dbReference>
<dbReference type="Gene3D" id="3.40.33.10">
    <property type="entry name" value="CAP"/>
    <property type="match status" value="1"/>
</dbReference>
<dbReference type="InterPro" id="IPR006311">
    <property type="entry name" value="TAT_signal"/>
</dbReference>
<sequence>MRTMTRRAALTTLLTTAAALALAAPAAPRAAADPAFDQQILQRTNDHRARHGVPAVTLDPEISRWAQEWADQLAAAQRLDHRSNNKYGENLHYTWRSDGTSPTGTEVVDAWYNQVRSYTYYGREPDMGTFKDWGLFSQVVWKSSTRIGVGMAKTTNGKTYIVVNYAPAGNFVGQFAENVLPPK</sequence>
<evidence type="ECO:0000313" key="3">
    <source>
        <dbReference type="EMBL" id="MFM9610563.1"/>
    </source>
</evidence>
<evidence type="ECO:0000256" key="1">
    <source>
        <dbReference type="SAM" id="SignalP"/>
    </source>
</evidence>
<name>A0ABW9HT05_9ACTN</name>
<dbReference type="RefSeq" id="WP_409121743.1">
    <property type="nucleotide sequence ID" value="NZ_JBJVNI010000009.1"/>
</dbReference>
<dbReference type="InterPro" id="IPR014044">
    <property type="entry name" value="CAP_dom"/>
</dbReference>
<dbReference type="InterPro" id="IPR001283">
    <property type="entry name" value="CRISP-related"/>
</dbReference>
<feature type="domain" description="SCP" evidence="2">
    <location>
        <begin position="35"/>
        <end position="173"/>
    </location>
</feature>
<feature type="signal peptide" evidence="1">
    <location>
        <begin position="1"/>
        <end position="23"/>
    </location>
</feature>
<proteinExistence type="predicted"/>
<reference evidence="3 4" key="1">
    <citation type="submission" date="2024-12" db="EMBL/GenBank/DDBJ databases">
        <title>Forecasting of Potato common scab and diversities of Pathogenic streptomyces spp. in china.</title>
        <authorList>
            <person name="Handique U."/>
            <person name="Wu J."/>
        </authorList>
    </citation>
    <scope>NUCLEOTIDE SEQUENCE [LARGE SCALE GENOMIC DNA]</scope>
    <source>
        <strain evidence="3 4">ZRIMU1530</strain>
    </source>
</reference>
<dbReference type="EMBL" id="JBJVNI010000009">
    <property type="protein sequence ID" value="MFM9610563.1"/>
    <property type="molecule type" value="Genomic_DNA"/>
</dbReference>
<dbReference type="SMART" id="SM00198">
    <property type="entry name" value="SCP"/>
    <property type="match status" value="1"/>
</dbReference>